<keyword evidence="2" id="KW-0564">Palmitate</keyword>
<protein>
    <recommendedName>
        <fullName evidence="2">Phospholipid scramblase</fullName>
    </recommendedName>
</protein>
<comment type="cofactor">
    <cofactor evidence="2">
        <name>Ca(2+)</name>
        <dbReference type="ChEBI" id="CHEBI:29108"/>
    </cofactor>
</comment>
<comment type="function">
    <text evidence="2">May mediate accelerated ATP-independent bidirectional transbilayer migration of phospholipids upon binding calcium ions that results in a loss of phospholipid asymmetry in the plasma membrane.</text>
</comment>
<proteinExistence type="inferred from homology"/>
<dbReference type="GO" id="GO:0017128">
    <property type="term" value="F:phospholipid scramblase activity"/>
    <property type="evidence" value="ECO:0007669"/>
    <property type="project" value="InterPro"/>
</dbReference>
<evidence type="ECO:0000313" key="4">
    <source>
        <dbReference type="Proteomes" id="UP000308267"/>
    </source>
</evidence>
<dbReference type="OrthoDB" id="191150at2759"/>
<organism evidence="3 4">
    <name type="scientific">Opisthorchis felineus</name>
    <dbReference type="NCBI Taxonomy" id="147828"/>
    <lineage>
        <taxon>Eukaryota</taxon>
        <taxon>Metazoa</taxon>
        <taxon>Spiralia</taxon>
        <taxon>Lophotrochozoa</taxon>
        <taxon>Platyhelminthes</taxon>
        <taxon>Trematoda</taxon>
        <taxon>Digenea</taxon>
        <taxon>Opisthorchiida</taxon>
        <taxon>Opisthorchiata</taxon>
        <taxon>Opisthorchiidae</taxon>
        <taxon>Opisthorchis</taxon>
    </lineage>
</organism>
<dbReference type="PANTHER" id="PTHR23248:SF9">
    <property type="entry name" value="PHOSPHOLIPID SCRAMBLASE"/>
    <property type="match status" value="1"/>
</dbReference>
<reference evidence="3 4" key="1">
    <citation type="journal article" date="2019" name="BMC Genomics">
        <title>New insights from Opisthorchis felineus genome: update on genomics of the epidemiologically important liver flukes.</title>
        <authorList>
            <person name="Ershov N.I."/>
            <person name="Mordvinov V.A."/>
            <person name="Prokhortchouk E.B."/>
            <person name="Pakharukova M.Y."/>
            <person name="Gunbin K.V."/>
            <person name="Ustyantsev K."/>
            <person name="Genaev M.A."/>
            <person name="Blinov A.G."/>
            <person name="Mazur A."/>
            <person name="Boulygina E."/>
            <person name="Tsygankova S."/>
            <person name="Khrameeva E."/>
            <person name="Chekanov N."/>
            <person name="Fan G."/>
            <person name="Xiao A."/>
            <person name="Zhang H."/>
            <person name="Xu X."/>
            <person name="Yang H."/>
            <person name="Solovyev V."/>
            <person name="Lee S.M."/>
            <person name="Liu X."/>
            <person name="Afonnikov D.A."/>
            <person name="Skryabin K.G."/>
        </authorList>
    </citation>
    <scope>NUCLEOTIDE SEQUENCE [LARGE SCALE GENOMIC DNA]</scope>
    <source>
        <strain evidence="3">AK-0245</strain>
        <tissue evidence="3">Whole organism</tissue>
    </source>
</reference>
<dbReference type="AlphaFoldDB" id="A0A4S2LEP7"/>
<accession>A0A4S2LEP7</accession>
<evidence type="ECO:0000256" key="2">
    <source>
        <dbReference type="RuleBase" id="RU363116"/>
    </source>
</evidence>
<sequence>MDASGLPTHLTSLLEADRIIVRQDCIPKSKERCSILNTYEVFANDSNDKWKSILNFEEQSSWKSRMFCCSARPFRMRAWAHDETVLLMRRPYGCPASTDTCLPHRLEVKLPDDTPLGSIVRTFGRCESAFRILDAEDTPRLLLKGSCMASNWCLDFVFKIYSVKGGRSIGRIIREWREECDVFYIAFPRDLHVVLKLLVMSSSVLIYELEDFGGEHHGMVAGRFAHFTLIRFTFELYVFIGSYPKTEVDSC</sequence>
<dbReference type="Pfam" id="PF03803">
    <property type="entry name" value="Scramblase"/>
    <property type="match status" value="1"/>
</dbReference>
<evidence type="ECO:0000313" key="3">
    <source>
        <dbReference type="EMBL" id="TGZ58807.1"/>
    </source>
</evidence>
<name>A0A4S2LEP7_OPIFE</name>
<keyword evidence="4" id="KW-1185">Reference proteome</keyword>
<dbReference type="InterPro" id="IPR005552">
    <property type="entry name" value="Scramblase"/>
</dbReference>
<gene>
    <name evidence="3" type="ORF">CRM22_009431</name>
</gene>
<dbReference type="Proteomes" id="UP000308267">
    <property type="component" value="Unassembled WGS sequence"/>
</dbReference>
<dbReference type="GO" id="GO:0005886">
    <property type="term" value="C:plasma membrane"/>
    <property type="evidence" value="ECO:0007669"/>
    <property type="project" value="TreeGrafter"/>
</dbReference>
<keyword evidence="2" id="KW-0106">Calcium</keyword>
<dbReference type="EMBL" id="SJOL01009124">
    <property type="protein sequence ID" value="TGZ58807.1"/>
    <property type="molecule type" value="Genomic_DNA"/>
</dbReference>
<comment type="similarity">
    <text evidence="1 2">Belongs to the phospholipid scramblase family.</text>
</comment>
<keyword evidence="2" id="KW-0449">Lipoprotein</keyword>
<dbReference type="PANTHER" id="PTHR23248">
    <property type="entry name" value="PHOSPHOLIPID SCRAMBLASE-RELATED"/>
    <property type="match status" value="1"/>
</dbReference>
<comment type="caution">
    <text evidence="3">The sequence shown here is derived from an EMBL/GenBank/DDBJ whole genome shotgun (WGS) entry which is preliminary data.</text>
</comment>
<evidence type="ECO:0000256" key="1">
    <source>
        <dbReference type="ARBA" id="ARBA00005350"/>
    </source>
</evidence>